<comment type="cofactor">
    <cofactor evidence="1">
        <name>[4Fe-4S] cluster</name>
        <dbReference type="ChEBI" id="CHEBI:49883"/>
    </cofactor>
</comment>
<dbReference type="PANTHER" id="PTHR10359">
    <property type="entry name" value="A/G-SPECIFIC ADENINE GLYCOSYLASE/ENDONUCLEASE III"/>
    <property type="match status" value="1"/>
</dbReference>
<keyword evidence="9" id="KW-0234">DNA repair</keyword>
<keyword evidence="10" id="KW-0326">Glycosidase</keyword>
<dbReference type="Proteomes" id="UP000316080">
    <property type="component" value="Unassembled WGS sequence"/>
</dbReference>
<proteinExistence type="inferred from homology"/>
<dbReference type="PIRSF" id="PIRSF001435">
    <property type="entry name" value="Nth"/>
    <property type="match status" value="1"/>
</dbReference>
<keyword evidence="3" id="KW-0004">4Fe-4S</keyword>
<keyword evidence="8" id="KW-0411">Iron-sulfur</keyword>
<keyword evidence="5" id="KW-0227">DNA damage</keyword>
<dbReference type="SMART" id="SM00478">
    <property type="entry name" value="ENDO3c"/>
    <property type="match status" value="1"/>
</dbReference>
<name>A0A523BI11_9CREN</name>
<dbReference type="PANTHER" id="PTHR10359:SF19">
    <property type="entry name" value="DNA REPAIR GLYCOSYLASE MJ1434-RELATED"/>
    <property type="match status" value="1"/>
</dbReference>
<evidence type="ECO:0000256" key="6">
    <source>
        <dbReference type="ARBA" id="ARBA00022801"/>
    </source>
</evidence>
<dbReference type="GO" id="GO:0006284">
    <property type="term" value="P:base-excision repair"/>
    <property type="evidence" value="ECO:0007669"/>
    <property type="project" value="InterPro"/>
</dbReference>
<dbReference type="Pfam" id="PF00730">
    <property type="entry name" value="HhH-GPD"/>
    <property type="match status" value="1"/>
</dbReference>
<evidence type="ECO:0000256" key="10">
    <source>
        <dbReference type="ARBA" id="ARBA00023295"/>
    </source>
</evidence>
<keyword evidence="13" id="KW-0540">Nuclease</keyword>
<dbReference type="Gene3D" id="1.10.1670.10">
    <property type="entry name" value="Helix-hairpin-Helix base-excision DNA repair enzymes (C-terminal)"/>
    <property type="match status" value="1"/>
</dbReference>
<dbReference type="EMBL" id="QNVI01000002">
    <property type="protein sequence ID" value="TDA40573.1"/>
    <property type="molecule type" value="Genomic_DNA"/>
</dbReference>
<evidence type="ECO:0000256" key="2">
    <source>
        <dbReference type="ARBA" id="ARBA00008343"/>
    </source>
</evidence>
<evidence type="ECO:0000256" key="8">
    <source>
        <dbReference type="ARBA" id="ARBA00023014"/>
    </source>
</evidence>
<evidence type="ECO:0000256" key="9">
    <source>
        <dbReference type="ARBA" id="ARBA00023204"/>
    </source>
</evidence>
<evidence type="ECO:0000313" key="14">
    <source>
        <dbReference type="Proteomes" id="UP000316080"/>
    </source>
</evidence>
<keyword evidence="7" id="KW-0408">Iron</keyword>
<dbReference type="SUPFAM" id="SSF48150">
    <property type="entry name" value="DNA-glycosylase"/>
    <property type="match status" value="1"/>
</dbReference>
<dbReference type="Gene3D" id="1.10.340.30">
    <property type="entry name" value="Hypothetical protein, domain 2"/>
    <property type="match status" value="1"/>
</dbReference>
<dbReference type="InterPro" id="IPR023170">
    <property type="entry name" value="HhH_base_excis_C"/>
</dbReference>
<dbReference type="AlphaFoldDB" id="A0A523BI11"/>
<evidence type="ECO:0000313" key="13">
    <source>
        <dbReference type="EMBL" id="TDA40573.1"/>
    </source>
</evidence>
<dbReference type="CDD" id="cd00056">
    <property type="entry name" value="ENDO3c"/>
    <property type="match status" value="1"/>
</dbReference>
<keyword evidence="6" id="KW-0378">Hydrolase</keyword>
<dbReference type="GO" id="GO:0004519">
    <property type="term" value="F:endonuclease activity"/>
    <property type="evidence" value="ECO:0007669"/>
    <property type="project" value="UniProtKB-KW"/>
</dbReference>
<dbReference type="GO" id="GO:0046872">
    <property type="term" value="F:metal ion binding"/>
    <property type="evidence" value="ECO:0007669"/>
    <property type="project" value="UniProtKB-KW"/>
</dbReference>
<reference evidence="13 15" key="1">
    <citation type="journal article" date="2019" name="Nat. Microbiol.">
        <title>Expanding anaerobic alkane metabolism in the domain of Archaea.</title>
        <authorList>
            <person name="Wang Y."/>
            <person name="Wegener G."/>
            <person name="Hou J."/>
            <person name="Wang F."/>
            <person name="Xiao X."/>
        </authorList>
    </citation>
    <scope>NUCLEOTIDE SEQUENCE [LARGE SCALE GENOMIC DNA]</scope>
    <source>
        <strain evidence="13">WYZ-LMO11</strain>
    </source>
</reference>
<evidence type="ECO:0000256" key="3">
    <source>
        <dbReference type="ARBA" id="ARBA00022485"/>
    </source>
</evidence>
<dbReference type="InterPro" id="IPR004035">
    <property type="entry name" value="Endouclease-III_FeS-bd_BS"/>
</dbReference>
<protein>
    <submittedName>
        <fullName evidence="13">Endonuclease III</fullName>
    </submittedName>
</protein>
<gene>
    <name evidence="13" type="ORF">DSO09_00360</name>
    <name evidence="12" type="ORF">EF809_04050</name>
</gene>
<evidence type="ECO:0000313" key="12">
    <source>
        <dbReference type="EMBL" id="RZN56029.1"/>
    </source>
</evidence>
<evidence type="ECO:0000313" key="15">
    <source>
        <dbReference type="Proteomes" id="UP000317265"/>
    </source>
</evidence>
<feature type="domain" description="HhH-GPD" evidence="11">
    <location>
        <begin position="44"/>
        <end position="203"/>
    </location>
</feature>
<dbReference type="GO" id="GO:0140097">
    <property type="term" value="F:catalytic activity, acting on DNA"/>
    <property type="evidence" value="ECO:0007669"/>
    <property type="project" value="UniProtKB-ARBA"/>
</dbReference>
<dbReference type="GO" id="GO:0051539">
    <property type="term" value="F:4 iron, 4 sulfur cluster binding"/>
    <property type="evidence" value="ECO:0007669"/>
    <property type="project" value="UniProtKB-KW"/>
</dbReference>
<comment type="caution">
    <text evidence="13">The sequence shown here is derived from an EMBL/GenBank/DDBJ whole genome shotgun (WGS) entry which is preliminary data.</text>
</comment>
<dbReference type="InterPro" id="IPR003265">
    <property type="entry name" value="HhH-GPD_domain"/>
</dbReference>
<evidence type="ECO:0000256" key="7">
    <source>
        <dbReference type="ARBA" id="ARBA00023004"/>
    </source>
</evidence>
<dbReference type="InterPro" id="IPR011257">
    <property type="entry name" value="DNA_glycosylase"/>
</dbReference>
<evidence type="ECO:0000259" key="11">
    <source>
        <dbReference type="SMART" id="SM00478"/>
    </source>
</evidence>
<evidence type="ECO:0000256" key="5">
    <source>
        <dbReference type="ARBA" id="ARBA00022763"/>
    </source>
</evidence>
<dbReference type="EMBL" id="RXIH01000032">
    <property type="protein sequence ID" value="RZN56029.1"/>
    <property type="molecule type" value="Genomic_DNA"/>
</dbReference>
<evidence type="ECO:0000256" key="4">
    <source>
        <dbReference type="ARBA" id="ARBA00022723"/>
    </source>
</evidence>
<dbReference type="PROSITE" id="PS00764">
    <property type="entry name" value="ENDONUCLEASE_III_1"/>
    <property type="match status" value="1"/>
</dbReference>
<dbReference type="InterPro" id="IPR003651">
    <property type="entry name" value="Endonuclease3_FeS-loop_motif"/>
</dbReference>
<organism evidence="13 15">
    <name type="scientific">Thermoproteota archaeon</name>
    <dbReference type="NCBI Taxonomy" id="2056631"/>
    <lineage>
        <taxon>Archaea</taxon>
        <taxon>Thermoproteota</taxon>
    </lineage>
</organism>
<reference evidence="12 14" key="2">
    <citation type="journal article" date="2019" name="Nat. Microbiol.">
        <title>Wide diversity of methane and short-chain alkane metabolisms in uncultured archaea.</title>
        <authorList>
            <person name="Borrel G."/>
            <person name="Adam P.S."/>
            <person name="McKay L.J."/>
            <person name="Chen L.X."/>
            <person name="Sierra-Garcia I.N."/>
            <person name="Sieber C.M."/>
            <person name="Letourneur Q."/>
            <person name="Ghozlane A."/>
            <person name="Andersen G.L."/>
            <person name="Li W.J."/>
            <person name="Hallam S.J."/>
            <person name="Muyzer G."/>
            <person name="de Oliveira V.M."/>
            <person name="Inskeep W.P."/>
            <person name="Banfield J.F."/>
            <person name="Gribaldo S."/>
        </authorList>
    </citation>
    <scope>NUCLEOTIDE SEQUENCE [LARGE SCALE GENOMIC DNA]</scope>
    <source>
        <strain evidence="12">Verst-YHS</strain>
    </source>
</reference>
<accession>A0A523BI11</accession>
<dbReference type="Proteomes" id="UP000317265">
    <property type="component" value="Unassembled WGS sequence"/>
</dbReference>
<dbReference type="GO" id="GO:0016798">
    <property type="term" value="F:hydrolase activity, acting on glycosyl bonds"/>
    <property type="evidence" value="ECO:0007669"/>
    <property type="project" value="UniProtKB-KW"/>
</dbReference>
<keyword evidence="13" id="KW-0255">Endonuclease</keyword>
<evidence type="ECO:0000256" key="1">
    <source>
        <dbReference type="ARBA" id="ARBA00001966"/>
    </source>
</evidence>
<sequence>MKFPKELIKELEKRYYKYWWRDDEELNYKEISSDLFKHLIFTILSQNTSNNNTRRAYISLKKHYSIDPFTLSKLDPKELSEVIRPGGLHNIKANRIIKVSKFIVENYGGDLRKILSFPKEEIRKKLLEIDGIGEKTADVIMSSLFGQKEYFVVDTHMRRIAKRLGLVDEKASYSEIQKALKEFLPLEEDDERIWSLFWFLAKYTCNSRKPKCEECILNNICKYYKGKTIVPSS</sequence>
<keyword evidence="4" id="KW-0479">Metal-binding</keyword>
<dbReference type="SMART" id="SM00525">
    <property type="entry name" value="FES"/>
    <property type="match status" value="1"/>
</dbReference>
<comment type="similarity">
    <text evidence="2">Belongs to the Nth/MutY family.</text>
</comment>